<reference evidence="1 2" key="1">
    <citation type="journal article" date="2011" name="J. Bacteriol.">
        <title>Complete Genome Sequence of the Aerobic Marine Methanotroph Methylomonas methanica MC09.</title>
        <authorList>
            <person name="Boden R."/>
            <person name="Cunliffe M."/>
            <person name="Scanlan J."/>
            <person name="Moussard H."/>
            <person name="Kits K.D."/>
            <person name="Klotz M.G."/>
            <person name="Jetten M.S."/>
            <person name="Vuilleumier S."/>
            <person name="Han J."/>
            <person name="Peters L."/>
            <person name="Mikhailova N."/>
            <person name="Teshima H."/>
            <person name="Tapia R."/>
            <person name="Kyrpides N."/>
            <person name="Ivanova N."/>
            <person name="Pagani I."/>
            <person name="Cheng J.F."/>
            <person name="Goodwin L."/>
            <person name="Han C."/>
            <person name="Hauser L."/>
            <person name="Land M.L."/>
            <person name="Lapidus A."/>
            <person name="Lucas S."/>
            <person name="Pitluck S."/>
            <person name="Woyke T."/>
            <person name="Stein L."/>
            <person name="Murrell J.C."/>
        </authorList>
    </citation>
    <scope>NUCLEOTIDE SEQUENCE [LARGE SCALE GENOMIC DNA]</scope>
    <source>
        <strain evidence="1 2">MC09</strain>
    </source>
</reference>
<dbReference type="eggNOG" id="COG0563">
    <property type="taxonomic scope" value="Bacteria"/>
</dbReference>
<dbReference type="Gene3D" id="3.40.50.300">
    <property type="entry name" value="P-loop containing nucleotide triphosphate hydrolases"/>
    <property type="match status" value="1"/>
</dbReference>
<evidence type="ECO:0000313" key="2">
    <source>
        <dbReference type="Proteomes" id="UP000008888"/>
    </source>
</evidence>
<evidence type="ECO:0000313" key="1">
    <source>
        <dbReference type="EMBL" id="AEG01583.1"/>
    </source>
</evidence>
<accession>G0A4J2</accession>
<dbReference type="OrthoDB" id="5296079at2"/>
<organism evidence="1 2">
    <name type="scientific">Methylomonas methanica (strain DSM 25384 / MC09)</name>
    <dbReference type="NCBI Taxonomy" id="857087"/>
    <lineage>
        <taxon>Bacteria</taxon>
        <taxon>Pseudomonadati</taxon>
        <taxon>Pseudomonadota</taxon>
        <taxon>Gammaproteobacteria</taxon>
        <taxon>Methylococcales</taxon>
        <taxon>Methylococcaceae</taxon>
        <taxon>Methylomonas</taxon>
    </lineage>
</organism>
<reference evidence="2" key="3">
    <citation type="submission" date="2011-05" db="EMBL/GenBank/DDBJ databases">
        <title>Complete sequence of Methylomonas methanica MC09.</title>
        <authorList>
            <consortium name="US DOE Joint Genome Institute"/>
            <person name="Lucas S."/>
            <person name="Han J."/>
            <person name="Lapidus A."/>
            <person name="Cheng J.-F."/>
            <person name="Goodwin L."/>
            <person name="Pitluck S."/>
            <person name="Peters L."/>
            <person name="Mikhailova N."/>
            <person name="Teshima H."/>
            <person name="Han C."/>
            <person name="Tapia R."/>
            <person name="Land M."/>
            <person name="Hauser L."/>
            <person name="Kyrpides N."/>
            <person name="Ivanova N."/>
            <person name="Pagani I."/>
            <person name="Stein L."/>
            <person name="Woyke T."/>
        </authorList>
    </citation>
    <scope>NUCLEOTIDE SEQUENCE [LARGE SCALE GENOMIC DNA]</scope>
    <source>
        <strain evidence="2">MC09</strain>
    </source>
</reference>
<evidence type="ECO:0008006" key="3">
    <source>
        <dbReference type="Google" id="ProtNLM"/>
    </source>
</evidence>
<dbReference type="AlphaFoldDB" id="G0A4J2"/>
<dbReference type="InterPro" id="IPR052922">
    <property type="entry name" value="Cytidylate_Kinase-2"/>
</dbReference>
<dbReference type="KEGG" id="mmt:Metme_3209"/>
<keyword evidence="2" id="KW-1185">Reference proteome</keyword>
<dbReference type="SUPFAM" id="SSF52540">
    <property type="entry name" value="P-loop containing nucleoside triphosphate hydrolases"/>
    <property type="match status" value="1"/>
</dbReference>
<gene>
    <name evidence="1" type="ordered locus">Metme_3209</name>
</gene>
<name>G0A4J2_METMM</name>
<dbReference type="InterPro" id="IPR027417">
    <property type="entry name" value="P-loop_NTPase"/>
</dbReference>
<reference key="2">
    <citation type="submission" date="2011-05" db="EMBL/GenBank/DDBJ databases">
        <title>Complete genome sequence of the aerobic marine methanotroph Methylomonas methanica MC09.</title>
        <authorList>
            <person name="Boden R."/>
            <person name="Cunliffe M."/>
            <person name="Scanlan J."/>
            <person name="Moussard H."/>
            <person name="Kits K.D."/>
            <person name="Klotz M."/>
            <person name="Jetten M."/>
            <person name="Vuilleumier S."/>
            <person name="Han J."/>
            <person name="Peters L."/>
            <person name="Mikhailova N."/>
            <person name="Teshima H."/>
            <person name="Tapia R."/>
            <person name="Kyrpides N."/>
            <person name="Ivanova N."/>
            <person name="Pagani I."/>
            <person name="Cheng J.-F."/>
            <person name="Goodwin L."/>
            <person name="Han C."/>
            <person name="Hauser L."/>
            <person name="Land M."/>
            <person name="Lapidus A."/>
            <person name="Lucas S."/>
            <person name="Pitluck S."/>
            <person name="Woyke T."/>
            <person name="Stein L.Y."/>
            <person name="Murrell C."/>
        </authorList>
    </citation>
    <scope>NUCLEOTIDE SEQUENCE</scope>
    <source>
        <strain>MC09</strain>
    </source>
</reference>
<dbReference type="Proteomes" id="UP000008888">
    <property type="component" value="Chromosome"/>
</dbReference>
<protein>
    <recommendedName>
        <fullName evidence="3">Adenylate kinase</fullName>
    </recommendedName>
</protein>
<dbReference type="EMBL" id="CP002738">
    <property type="protein sequence ID" value="AEG01583.1"/>
    <property type="molecule type" value="Genomic_DNA"/>
</dbReference>
<dbReference type="RefSeq" id="WP_013819810.1">
    <property type="nucleotide sequence ID" value="NC_015572.1"/>
</dbReference>
<dbReference type="PANTHER" id="PTHR37816:SF2">
    <property type="entry name" value="DNA TOPOLOGY MODULATION PROTEIN FLAR-RELATED PROTEIN"/>
    <property type="match status" value="1"/>
</dbReference>
<dbReference type="HOGENOM" id="CLU_092618_0_1_6"/>
<sequence>MKRIAVFGKPGSGKSRLSKNLASVTGIQLHALDAIVYKPNGDRVDRATYDTAHDKILSSERWIIDGFGPIDSFYKRLNTADTLIYIDLPYIASYWLVTKRLLKGLVIKPEGWPDGSSILKGTLASYSTLKLCPKFWNDDFKKKLEYISTGKSLYVIRSISELNEFVEKNTELQAYKK</sequence>
<proteinExistence type="predicted"/>
<dbReference type="STRING" id="857087.Metme_3209"/>
<dbReference type="PANTHER" id="PTHR37816">
    <property type="entry name" value="YALI0E33011P"/>
    <property type="match status" value="1"/>
</dbReference>